<keyword evidence="4 5" id="KW-0833">Ubl conjugation pathway</keyword>
<dbReference type="InterPro" id="IPR000569">
    <property type="entry name" value="HECT_dom"/>
</dbReference>
<evidence type="ECO:0000256" key="2">
    <source>
        <dbReference type="ARBA" id="ARBA00012485"/>
    </source>
</evidence>
<evidence type="ECO:0000256" key="4">
    <source>
        <dbReference type="ARBA" id="ARBA00022786"/>
    </source>
</evidence>
<dbReference type="EMBL" id="GL349456">
    <property type="protein sequence ID" value="KNC49620.1"/>
    <property type="molecule type" value="Genomic_DNA"/>
</dbReference>
<dbReference type="EC" id="2.3.2.26" evidence="2"/>
<dbReference type="Gene3D" id="3.30.2410.10">
    <property type="entry name" value="Hect, E3 ligase catalytic domain"/>
    <property type="match status" value="1"/>
</dbReference>
<feature type="domain" description="HECT" evidence="7">
    <location>
        <begin position="417"/>
        <end position="746"/>
    </location>
</feature>
<protein>
    <recommendedName>
        <fullName evidence="2">HECT-type E3 ubiquitin transferase</fullName>
        <ecNumber evidence="2">2.3.2.26</ecNumber>
    </recommendedName>
</protein>
<evidence type="ECO:0000256" key="5">
    <source>
        <dbReference type="PROSITE-ProRule" id="PRU00104"/>
    </source>
</evidence>
<gene>
    <name evidence="8" type="ORF">AMSG_05663</name>
</gene>
<dbReference type="InterPro" id="IPR044611">
    <property type="entry name" value="E3A/B/C-like"/>
</dbReference>
<dbReference type="PANTHER" id="PTHR45700:SF8">
    <property type="entry name" value="HECT-TYPE E3 UBIQUITIN TRANSFERASE"/>
    <property type="match status" value="1"/>
</dbReference>
<organism evidence="8 9">
    <name type="scientific">Thecamonas trahens ATCC 50062</name>
    <dbReference type="NCBI Taxonomy" id="461836"/>
    <lineage>
        <taxon>Eukaryota</taxon>
        <taxon>Apusozoa</taxon>
        <taxon>Apusomonadida</taxon>
        <taxon>Apusomonadidae</taxon>
        <taxon>Thecamonas</taxon>
    </lineage>
</organism>
<dbReference type="SMART" id="SM00119">
    <property type="entry name" value="HECTc"/>
    <property type="match status" value="1"/>
</dbReference>
<dbReference type="CDD" id="cd00078">
    <property type="entry name" value="HECTc"/>
    <property type="match status" value="1"/>
</dbReference>
<dbReference type="GO" id="GO:0061630">
    <property type="term" value="F:ubiquitin protein ligase activity"/>
    <property type="evidence" value="ECO:0007669"/>
    <property type="project" value="UniProtKB-EC"/>
</dbReference>
<feature type="active site" description="Glycyl thioester intermediate" evidence="5">
    <location>
        <position position="714"/>
    </location>
</feature>
<dbReference type="OMA" id="DLMSEYY"/>
<dbReference type="PROSITE" id="PS50237">
    <property type="entry name" value="HECT"/>
    <property type="match status" value="1"/>
</dbReference>
<dbReference type="eggNOG" id="KOG0941">
    <property type="taxonomic scope" value="Eukaryota"/>
</dbReference>
<dbReference type="STRING" id="461836.A0A0L0DBL4"/>
<reference evidence="8 9" key="1">
    <citation type="submission" date="2010-05" db="EMBL/GenBank/DDBJ databases">
        <title>The Genome Sequence of Thecamonas trahens ATCC 50062.</title>
        <authorList>
            <consortium name="The Broad Institute Genome Sequencing Platform"/>
            <person name="Russ C."/>
            <person name="Cuomo C."/>
            <person name="Shea T."/>
            <person name="Young S.K."/>
            <person name="Zeng Q."/>
            <person name="Koehrsen M."/>
            <person name="Haas B."/>
            <person name="Borodovsky M."/>
            <person name="Guigo R."/>
            <person name="Alvarado L."/>
            <person name="Berlin A."/>
            <person name="Bochicchio J."/>
            <person name="Borenstein D."/>
            <person name="Chapman S."/>
            <person name="Chen Z."/>
            <person name="Freedman E."/>
            <person name="Gellesch M."/>
            <person name="Goldberg J."/>
            <person name="Griggs A."/>
            <person name="Gujja S."/>
            <person name="Heilman E."/>
            <person name="Heiman D."/>
            <person name="Hepburn T."/>
            <person name="Howarth C."/>
            <person name="Jen D."/>
            <person name="Larson L."/>
            <person name="Mehta T."/>
            <person name="Park D."/>
            <person name="Pearson M."/>
            <person name="Roberts A."/>
            <person name="Saif S."/>
            <person name="Shenoy N."/>
            <person name="Sisk P."/>
            <person name="Stolte C."/>
            <person name="Sykes S."/>
            <person name="Thomson T."/>
            <person name="Walk T."/>
            <person name="White J."/>
            <person name="Yandava C."/>
            <person name="Burger G."/>
            <person name="Gray M.W."/>
            <person name="Holland P.W.H."/>
            <person name="King N."/>
            <person name="Lang F.B.F."/>
            <person name="Roger A.J."/>
            <person name="Ruiz-Trillo I."/>
            <person name="Lander E."/>
            <person name="Nusbaum C."/>
        </authorList>
    </citation>
    <scope>NUCLEOTIDE SEQUENCE [LARGE SCALE GENOMIC DNA]</scope>
    <source>
        <strain evidence="8 9">ATCC 50062</strain>
    </source>
</reference>
<dbReference type="OrthoDB" id="5981550at2759"/>
<dbReference type="AlphaFoldDB" id="A0A0L0DBL4"/>
<keyword evidence="3" id="KW-0808">Transferase</keyword>
<dbReference type="SUPFAM" id="SSF56204">
    <property type="entry name" value="Hect, E3 ligase catalytic domain"/>
    <property type="match status" value="1"/>
</dbReference>
<dbReference type="Gene3D" id="3.30.2160.10">
    <property type="entry name" value="Hect, E3 ligase catalytic domain"/>
    <property type="match status" value="1"/>
</dbReference>
<dbReference type="FunFam" id="3.30.2410.10:FF:000003">
    <property type="entry name" value="probable E3 ubiquitin-protein ligase HERC4 isoform X1"/>
    <property type="match status" value="1"/>
</dbReference>
<evidence type="ECO:0000256" key="3">
    <source>
        <dbReference type="ARBA" id="ARBA00022679"/>
    </source>
</evidence>
<name>A0A0L0DBL4_THETB</name>
<keyword evidence="9" id="KW-1185">Reference proteome</keyword>
<comment type="catalytic activity">
    <reaction evidence="1">
        <text>S-ubiquitinyl-[E2 ubiquitin-conjugating enzyme]-L-cysteine + [acceptor protein]-L-lysine = [E2 ubiquitin-conjugating enzyme]-L-cysteine + N(6)-ubiquitinyl-[acceptor protein]-L-lysine.</text>
        <dbReference type="EC" id="2.3.2.26"/>
    </reaction>
</comment>
<evidence type="ECO:0000313" key="9">
    <source>
        <dbReference type="Proteomes" id="UP000054408"/>
    </source>
</evidence>
<feature type="region of interest" description="Disordered" evidence="6">
    <location>
        <begin position="1"/>
        <end position="38"/>
    </location>
</feature>
<evidence type="ECO:0000256" key="1">
    <source>
        <dbReference type="ARBA" id="ARBA00000885"/>
    </source>
</evidence>
<dbReference type="Gene3D" id="3.90.1750.10">
    <property type="entry name" value="Hect, E3 ligase catalytic domains"/>
    <property type="match status" value="1"/>
</dbReference>
<evidence type="ECO:0000256" key="6">
    <source>
        <dbReference type="SAM" id="MobiDB-lite"/>
    </source>
</evidence>
<dbReference type="RefSeq" id="XP_013757725.1">
    <property type="nucleotide sequence ID" value="XM_013902271.1"/>
</dbReference>
<dbReference type="GO" id="GO:0000209">
    <property type="term" value="P:protein polyubiquitination"/>
    <property type="evidence" value="ECO:0007669"/>
    <property type="project" value="InterPro"/>
</dbReference>
<dbReference type="GeneID" id="25565025"/>
<evidence type="ECO:0000313" key="8">
    <source>
        <dbReference type="EMBL" id="KNC49620.1"/>
    </source>
</evidence>
<dbReference type="Proteomes" id="UP000054408">
    <property type="component" value="Unassembled WGS sequence"/>
</dbReference>
<dbReference type="InterPro" id="IPR035983">
    <property type="entry name" value="Hect_E3_ubiquitin_ligase"/>
</dbReference>
<feature type="compositionally biased region" description="Acidic residues" evidence="6">
    <location>
        <begin position="26"/>
        <end position="36"/>
    </location>
</feature>
<dbReference type="PANTHER" id="PTHR45700">
    <property type="entry name" value="UBIQUITIN-PROTEIN LIGASE E3C"/>
    <property type="match status" value="1"/>
</dbReference>
<evidence type="ECO:0000259" key="7">
    <source>
        <dbReference type="PROSITE" id="PS50237"/>
    </source>
</evidence>
<sequence>MARRPEPEQFLCPEYNAAHPSPGKEEVDEEEDEAEEAGLSLMERMATGEPLEIDLDTSPMLASLAPLLAPHEDDGAPEVVDPTPGSDSAAIVSRTVVLHRQEVKPEELSLTLESLRESLAAAAAAGEYTQLIRRLRQVFGSTSLLGAAFLAPGTDNANADEWGTVLDEVTAAYEALYAVDEPMVATAVRQAAEYLMIDQAVAAPMLRSHIELRQFVIVLLNPYLLDEDAANLLRKTALAVASLSDALKQVLVRWFAAWPRRHLSNLVATLQSFVLLRSVSVPSLNPHTDVPIISVVKILALTHAGNERRANAWREARLGELSDDAAPLPLTDFYNDTVNGHDFLDLVQDYETWINSSGGEFSFCAYPFLLDAATKADIVFLESELQMRQEGRRAMIQSILSGPVSPYLDTLNQLARYPNDMKKEMKVKFVGEEGVDEGGVRKEFFQVIVRELFDARFGMFAFDEETGSYYFNPASLEGEREFKLCGIVLGLAIYNKVIIDMHFPRVVYNRLCGLTPNLADLIDAMPAVGRNLKYIRDEFDGDYADLALFFEYEYDNFGQVVTVELCDGGSERAVTADNVAEYVDRYVRYVLVDAVEAQFGAFAEGFRSVVGSDAPHAAVSLFAPSELELLICGSEELDFTALEEVTRYEGFDDNDPTVRAFWEVVHEFDVEMKKKLLFFTTGSDRVPIKGLKALNFVVMRAGGDSDRLPTSHTCYNTILLPPYESKDKLRTLLIKALSNAEGFGML</sequence>
<proteinExistence type="predicted"/>
<accession>A0A0L0DBL4</accession>
<dbReference type="Pfam" id="PF00632">
    <property type="entry name" value="HECT"/>
    <property type="match status" value="1"/>
</dbReference>